<accession>M6JLU4</accession>
<dbReference type="EMBL" id="AHMU02000022">
    <property type="protein sequence ID" value="EMN22696.1"/>
    <property type="molecule type" value="Genomic_DNA"/>
</dbReference>
<keyword evidence="1" id="KW-0540">Nuclease</keyword>
<dbReference type="AlphaFoldDB" id="M6JLU4"/>
<dbReference type="InterPro" id="IPR019068">
    <property type="entry name" value="Restrct_endonuc_II_MjaI"/>
</dbReference>
<dbReference type="Pfam" id="PF09568">
    <property type="entry name" value="RE_MjaI"/>
    <property type="match status" value="1"/>
</dbReference>
<keyword evidence="1" id="KW-0255">Endonuclease</keyword>
<keyword evidence="1" id="KW-0378">Hydrolase</keyword>
<evidence type="ECO:0000313" key="2">
    <source>
        <dbReference type="Proteomes" id="UP000012106"/>
    </source>
</evidence>
<reference evidence="1 2" key="1">
    <citation type="submission" date="2013-01" db="EMBL/GenBank/DDBJ databases">
        <authorList>
            <person name="Harkins D.M."/>
            <person name="Durkin A.S."/>
            <person name="Brinkac L.M."/>
            <person name="Haft D.H."/>
            <person name="Selengut J.D."/>
            <person name="Sanka R."/>
            <person name="DePew J."/>
            <person name="Purushe J."/>
            <person name="Hartskeerl R.A."/>
            <person name="Ahmed A."/>
            <person name="van der Linden H."/>
            <person name="Goris M.G.A."/>
            <person name="Vinetz J.M."/>
            <person name="Sutton G.G."/>
            <person name="Nierman W.C."/>
            <person name="Fouts D.E."/>
        </authorList>
    </citation>
    <scope>NUCLEOTIDE SEQUENCE [LARGE SCALE GENOMIC DNA]</scope>
    <source>
        <strain evidence="1 2">MAVJ 401</strain>
    </source>
</reference>
<name>M6JLU4_9LEPT</name>
<sequence length="225" mass="26844">MSTIMAKDPHDSIGWILNDLLNHYKINSRYSIGDLQAHLGFLNPADLESWKEYYFKHVRTQEDVEQKGKTLYQNIISEVLPAVGLINQEDCIRYLKNLIFEKTFDGYNLRKNQLRFLLEDKLKVTLEFRYDYPDDYKYKTYCIDYYYYDSDKDMLIGIKILPDTMLKKRTQSMQSSLDEIKTEHANIMDKKGGEFFILYYESVGKGSKKYRIRDTEEYQKLVSLF</sequence>
<dbReference type="GO" id="GO:0009307">
    <property type="term" value="P:DNA restriction-modification system"/>
    <property type="evidence" value="ECO:0007669"/>
    <property type="project" value="InterPro"/>
</dbReference>
<gene>
    <name evidence="1" type="ORF">LEP1GSC063_1886</name>
</gene>
<evidence type="ECO:0000313" key="1">
    <source>
        <dbReference type="EMBL" id="EMN22696.1"/>
    </source>
</evidence>
<dbReference type="GO" id="GO:0003677">
    <property type="term" value="F:DNA binding"/>
    <property type="evidence" value="ECO:0007669"/>
    <property type="project" value="InterPro"/>
</dbReference>
<dbReference type="GO" id="GO:0009036">
    <property type="term" value="F:type II site-specific deoxyribonuclease activity"/>
    <property type="evidence" value="ECO:0007669"/>
    <property type="project" value="InterPro"/>
</dbReference>
<comment type="caution">
    <text evidence="1">The sequence shown here is derived from an EMBL/GenBank/DDBJ whole genome shotgun (WGS) entry which is preliminary data.</text>
</comment>
<proteinExistence type="predicted"/>
<dbReference type="Proteomes" id="UP000012106">
    <property type="component" value="Unassembled WGS sequence"/>
</dbReference>
<organism evidence="1 2">
    <name type="scientific">Leptospira santarosai serovar Arenal str. MAVJ 401</name>
    <dbReference type="NCBI Taxonomy" id="1049976"/>
    <lineage>
        <taxon>Bacteria</taxon>
        <taxon>Pseudomonadati</taxon>
        <taxon>Spirochaetota</taxon>
        <taxon>Spirochaetia</taxon>
        <taxon>Leptospirales</taxon>
        <taxon>Leptospiraceae</taxon>
        <taxon>Leptospira</taxon>
    </lineage>
</organism>
<protein>
    <submittedName>
        <fullName evidence="1">MjaI restriction endonuclease</fullName>
    </submittedName>
</protein>